<protein>
    <submittedName>
        <fullName evidence="1">Nucleotidyltransferase domain-containing protein</fullName>
    </submittedName>
</protein>
<dbReference type="PANTHER" id="PTHR34817">
    <property type="entry name" value="NUCLEOTIDYLTRANSFERASE"/>
    <property type="match status" value="1"/>
</dbReference>
<name>A0ABV1I274_9FIRM</name>
<reference evidence="1 2" key="1">
    <citation type="submission" date="2024-03" db="EMBL/GenBank/DDBJ databases">
        <title>Human intestinal bacterial collection.</title>
        <authorList>
            <person name="Pauvert C."/>
            <person name="Hitch T.C.A."/>
            <person name="Clavel T."/>
        </authorList>
    </citation>
    <scope>NUCLEOTIDE SEQUENCE [LARGE SCALE GENOMIC DNA]</scope>
    <source>
        <strain evidence="1 2">CLA-AA-H78B</strain>
    </source>
</reference>
<evidence type="ECO:0000313" key="2">
    <source>
        <dbReference type="Proteomes" id="UP001470288"/>
    </source>
</evidence>
<keyword evidence="2" id="KW-1185">Reference proteome</keyword>
<dbReference type="PANTHER" id="PTHR34817:SF2">
    <property type="entry name" value="NUCLEOTIDYLTRANSFERASE"/>
    <property type="match status" value="1"/>
</dbReference>
<accession>A0ABV1I274</accession>
<proteinExistence type="predicted"/>
<organism evidence="1 2">
    <name type="scientific">Hominiventricola aquisgranensis</name>
    <dbReference type="NCBI Taxonomy" id="3133164"/>
    <lineage>
        <taxon>Bacteria</taxon>
        <taxon>Bacillati</taxon>
        <taxon>Bacillota</taxon>
        <taxon>Clostridia</taxon>
        <taxon>Lachnospirales</taxon>
        <taxon>Lachnospiraceae</taxon>
        <taxon>Hominiventricola</taxon>
    </lineage>
</organism>
<dbReference type="Proteomes" id="UP001470288">
    <property type="component" value="Unassembled WGS sequence"/>
</dbReference>
<gene>
    <name evidence="1" type="ORF">WMO62_10705</name>
</gene>
<dbReference type="RefSeq" id="WP_349144628.1">
    <property type="nucleotide sequence ID" value="NZ_JBBMFC010000018.1"/>
</dbReference>
<evidence type="ECO:0000313" key="1">
    <source>
        <dbReference type="EMBL" id="MEQ2579292.1"/>
    </source>
</evidence>
<dbReference type="InterPro" id="IPR018775">
    <property type="entry name" value="RlaP"/>
</dbReference>
<sequence length="253" mass="30054">MREKIQEQIRRIEESENIKILLAVESGSRAWGFASPDSDYDVRFVYIRRTEDYLRLDAVRDVIELPIDDILDINGWDLQKTLRLLYKSNPTLFEWFSSPIVYQETEFADKLRDLMMHYFSSKKTLYHYISMAEKNYRGYLKGELVRAKKYFYVLRPVLACRWILDRGTPPPMLFSELIKEELPVELINAVNQLLELKMNSSEVKLIKRITEINEYLDTSIPSIKSAVRLLDDSHTSEWNELNQLFLQEVINWE</sequence>
<dbReference type="EMBL" id="JBBMFC010000018">
    <property type="protein sequence ID" value="MEQ2579292.1"/>
    <property type="molecule type" value="Genomic_DNA"/>
</dbReference>
<comment type="caution">
    <text evidence="1">The sequence shown here is derived from an EMBL/GenBank/DDBJ whole genome shotgun (WGS) entry which is preliminary data.</text>
</comment>
<dbReference type="Pfam" id="PF10127">
    <property type="entry name" value="RlaP"/>
    <property type="match status" value="1"/>
</dbReference>